<evidence type="ECO:0000313" key="1">
    <source>
        <dbReference type="EMBL" id="KKM22858.1"/>
    </source>
</evidence>
<dbReference type="EMBL" id="LAZR01013246">
    <property type="protein sequence ID" value="KKM22858.1"/>
    <property type="molecule type" value="Genomic_DNA"/>
</dbReference>
<comment type="caution">
    <text evidence="1">The sequence shown here is derived from an EMBL/GenBank/DDBJ whole genome shotgun (WGS) entry which is preliminary data.</text>
</comment>
<evidence type="ECO:0008006" key="2">
    <source>
        <dbReference type="Google" id="ProtNLM"/>
    </source>
</evidence>
<accession>A0A0F9KL07</accession>
<organism evidence="1">
    <name type="scientific">marine sediment metagenome</name>
    <dbReference type="NCBI Taxonomy" id="412755"/>
    <lineage>
        <taxon>unclassified sequences</taxon>
        <taxon>metagenomes</taxon>
        <taxon>ecological metagenomes</taxon>
    </lineage>
</organism>
<name>A0A0F9KL07_9ZZZZ</name>
<proteinExistence type="predicted"/>
<reference evidence="1" key="1">
    <citation type="journal article" date="2015" name="Nature">
        <title>Complex archaea that bridge the gap between prokaryotes and eukaryotes.</title>
        <authorList>
            <person name="Spang A."/>
            <person name="Saw J.H."/>
            <person name="Jorgensen S.L."/>
            <person name="Zaremba-Niedzwiedzka K."/>
            <person name="Martijn J."/>
            <person name="Lind A.E."/>
            <person name="van Eijk R."/>
            <person name="Schleper C."/>
            <person name="Guy L."/>
            <person name="Ettema T.J."/>
        </authorList>
    </citation>
    <scope>NUCLEOTIDE SEQUENCE</scope>
</reference>
<gene>
    <name evidence="1" type="ORF">LCGC14_1621050</name>
</gene>
<sequence length="56" mass="6391">MSAKPKTENSFVGPVRIPQVYKDGLKSLLKPHVTYSDLVREAIYLFLKQKGIIKDE</sequence>
<dbReference type="AlphaFoldDB" id="A0A0F9KL07"/>
<protein>
    <recommendedName>
        <fullName evidence="2">CopG family transcriptional regulator</fullName>
    </recommendedName>
</protein>